<dbReference type="SUPFAM" id="SSF103473">
    <property type="entry name" value="MFS general substrate transporter"/>
    <property type="match status" value="1"/>
</dbReference>
<feature type="transmembrane region" description="Helical" evidence="6">
    <location>
        <begin position="272"/>
        <end position="294"/>
    </location>
</feature>
<comment type="caution">
    <text evidence="7">The sequence shown here is derived from an EMBL/GenBank/DDBJ whole genome shotgun (WGS) entry which is preliminary data.</text>
</comment>
<dbReference type="InterPro" id="IPR036259">
    <property type="entry name" value="MFS_trans_sf"/>
</dbReference>
<protein>
    <submittedName>
        <fullName evidence="7">Lantibiotic transporter</fullName>
    </submittedName>
</protein>
<feature type="transmembrane region" description="Helical" evidence="6">
    <location>
        <begin position="237"/>
        <end position="260"/>
    </location>
</feature>
<gene>
    <name evidence="7" type="ORF">JHK62_05925</name>
</gene>
<evidence type="ECO:0000313" key="7">
    <source>
        <dbReference type="EMBL" id="MBJ8326206.1"/>
    </source>
</evidence>
<dbReference type="InterPro" id="IPR011701">
    <property type="entry name" value="MFS"/>
</dbReference>
<feature type="transmembrane region" description="Helical" evidence="6">
    <location>
        <begin position="85"/>
        <end position="112"/>
    </location>
</feature>
<evidence type="ECO:0000256" key="3">
    <source>
        <dbReference type="ARBA" id="ARBA00022692"/>
    </source>
</evidence>
<feature type="transmembrane region" description="Helical" evidence="6">
    <location>
        <begin position="9"/>
        <end position="31"/>
    </location>
</feature>
<keyword evidence="4 6" id="KW-1133">Transmembrane helix</keyword>
<reference evidence="7 8" key="1">
    <citation type="journal article" date="2021" name="Int. J. Syst. Evol. Microbiol.">
        <title>Streptococcus vicugnae sp. nov., isolated from faeces of alpacas (Vicugna pacos) and cattle (Bos taurus), Streptococcus zalophi sp. nov., and Streptococcus pacificus sp. nov., isolated from respiratory tract of California sea lions (Zalophus californianus).</title>
        <authorList>
            <person name="Volokhov D.V."/>
            <person name="Zagorodnyaya T.A."/>
            <person name="Shen Z."/>
            <person name="Blom J."/>
            <person name="Furtak V.A."/>
            <person name="Eisenberg T."/>
            <person name="Fan P."/>
            <person name="Jeong K.C."/>
            <person name="Gao Y."/>
            <person name="Zhang S."/>
            <person name="Amselle M."/>
        </authorList>
    </citation>
    <scope>NUCLEOTIDE SEQUENCE [LARGE SCALE GENOMIC DNA]</scope>
    <source>
        <strain evidence="7 8">CSL7591</strain>
    </source>
</reference>
<feature type="transmembrane region" description="Helical" evidence="6">
    <location>
        <begin position="361"/>
        <end position="383"/>
    </location>
</feature>
<evidence type="ECO:0000313" key="8">
    <source>
        <dbReference type="Proteomes" id="UP000653045"/>
    </source>
</evidence>
<name>A0ABS0ZKY4_9STRE</name>
<dbReference type="Gene3D" id="1.20.1250.20">
    <property type="entry name" value="MFS general substrate transporter like domains"/>
    <property type="match status" value="1"/>
</dbReference>
<accession>A0ABS0ZKY4</accession>
<comment type="subcellular location">
    <subcellularLocation>
        <location evidence="1">Cell membrane</location>
        <topology evidence="1">Multi-pass membrane protein</topology>
    </subcellularLocation>
</comment>
<dbReference type="EMBL" id="JAENBO010000004">
    <property type="protein sequence ID" value="MBJ8326206.1"/>
    <property type="molecule type" value="Genomic_DNA"/>
</dbReference>
<organism evidence="7 8">
    <name type="scientific">Streptococcus pacificus</name>
    <dbReference type="NCBI Taxonomy" id="2740577"/>
    <lineage>
        <taxon>Bacteria</taxon>
        <taxon>Bacillati</taxon>
        <taxon>Bacillota</taxon>
        <taxon>Bacilli</taxon>
        <taxon>Lactobacillales</taxon>
        <taxon>Streptococcaceae</taxon>
        <taxon>Streptococcus</taxon>
    </lineage>
</organism>
<evidence type="ECO:0000256" key="5">
    <source>
        <dbReference type="ARBA" id="ARBA00023136"/>
    </source>
</evidence>
<keyword evidence="2" id="KW-1003">Cell membrane</keyword>
<evidence type="ECO:0000256" key="1">
    <source>
        <dbReference type="ARBA" id="ARBA00004651"/>
    </source>
</evidence>
<evidence type="ECO:0000256" key="4">
    <source>
        <dbReference type="ARBA" id="ARBA00022989"/>
    </source>
</evidence>
<proteinExistence type="predicted"/>
<evidence type="ECO:0000256" key="6">
    <source>
        <dbReference type="SAM" id="Phobius"/>
    </source>
</evidence>
<keyword evidence="8" id="KW-1185">Reference proteome</keyword>
<dbReference type="PANTHER" id="PTHR23513">
    <property type="entry name" value="INTEGRAL MEMBRANE EFFLUX PROTEIN-RELATED"/>
    <property type="match status" value="1"/>
</dbReference>
<keyword evidence="3 6" id="KW-0812">Transmembrane</keyword>
<feature type="transmembrane region" description="Helical" evidence="6">
    <location>
        <begin position="158"/>
        <end position="189"/>
    </location>
</feature>
<evidence type="ECO:0000256" key="2">
    <source>
        <dbReference type="ARBA" id="ARBA00022475"/>
    </source>
</evidence>
<dbReference type="PANTHER" id="PTHR23513:SF6">
    <property type="entry name" value="MAJOR FACILITATOR SUPERFAMILY ASSOCIATED DOMAIN-CONTAINING PROTEIN"/>
    <property type="match status" value="1"/>
</dbReference>
<feature type="transmembrane region" description="Helical" evidence="6">
    <location>
        <begin position="395"/>
        <end position="411"/>
    </location>
</feature>
<feature type="transmembrane region" description="Helical" evidence="6">
    <location>
        <begin position="329"/>
        <end position="349"/>
    </location>
</feature>
<dbReference type="Proteomes" id="UP000653045">
    <property type="component" value="Unassembled WGS sequence"/>
</dbReference>
<keyword evidence="5 6" id="KW-0472">Membrane</keyword>
<dbReference type="Pfam" id="PF07690">
    <property type="entry name" value="MFS_1"/>
    <property type="match status" value="1"/>
</dbReference>
<feature type="transmembrane region" description="Helical" evidence="6">
    <location>
        <begin position="306"/>
        <end position="323"/>
    </location>
</feature>
<dbReference type="RefSeq" id="WP_199575847.1">
    <property type="nucleotide sequence ID" value="NZ_JAENBO010000004.1"/>
</dbReference>
<sequence length="422" mass="46510">MKKIFKNRLYLTLLVSDLISNFGDTLFYLALMTYVVALKDSQLAVSIINVSEALPILFTVLFGFLADRTINKVGTIIKTLWLRALLYLFVAVAMSFNPSLLIVLLASVINLISDTLGQFENGLFYPISNRIVAPSDREEVMAFRQTITSAMGIVYQSVAVILIAIFSYFNLALINAMTFLCSLGIFLLVRKRINRVYRIKEKPITNEKLGLKTLFSAVGSDLKASLKQLFSISSMKSVLFVIPFLNGGLAIITPLVVISLSSTPSLTIINTATTISLLGISTICGSIFGGFLILTTKTFKAFTIRTLLKLNLLAVLALFLAFYLQNIYLVIVCVFLASVFVGTLNPKVGTIIFNSIDETKLATVFGGMVTYFQLGEIISKLIFSGLVIALSSRDISIIYGMMTTLAIIYLLRSDKSDRRSVE</sequence>
<feature type="transmembrane region" description="Helical" evidence="6">
    <location>
        <begin position="43"/>
        <end position="65"/>
    </location>
</feature>